<dbReference type="InterPro" id="IPR051692">
    <property type="entry name" value="OMP-like"/>
</dbReference>
<evidence type="ECO:0000256" key="2">
    <source>
        <dbReference type="ARBA" id="ARBA00022729"/>
    </source>
</evidence>
<dbReference type="InterPro" id="IPR027385">
    <property type="entry name" value="Beta-barrel_OMP"/>
</dbReference>
<evidence type="ECO:0000313" key="8">
    <source>
        <dbReference type="EMBL" id="QPF94518.1"/>
    </source>
</evidence>
<keyword evidence="4" id="KW-0998">Cell outer membrane</keyword>
<comment type="subcellular location">
    <subcellularLocation>
        <location evidence="1">Cell outer membrane</location>
    </subcellularLocation>
</comment>
<evidence type="ECO:0000313" key="9">
    <source>
        <dbReference type="Proteomes" id="UP000594621"/>
    </source>
</evidence>
<evidence type="ECO:0000256" key="3">
    <source>
        <dbReference type="ARBA" id="ARBA00023136"/>
    </source>
</evidence>
<keyword evidence="3" id="KW-0472">Membrane</keyword>
<organism evidence="8 9">
    <name type="scientific">Bradyrhizobium commune</name>
    <dbReference type="NCBI Taxonomy" id="83627"/>
    <lineage>
        <taxon>Bacteria</taxon>
        <taxon>Pseudomonadati</taxon>
        <taxon>Pseudomonadota</taxon>
        <taxon>Alphaproteobacteria</taxon>
        <taxon>Hyphomicrobiales</taxon>
        <taxon>Nitrobacteraceae</taxon>
        <taxon>Bradyrhizobium</taxon>
    </lineage>
</organism>
<keyword evidence="2 6" id="KW-0732">Signal</keyword>
<dbReference type="InterPro" id="IPR011250">
    <property type="entry name" value="OMP/PagP_B-barrel"/>
</dbReference>
<dbReference type="Proteomes" id="UP000594621">
    <property type="component" value="Chromosome"/>
</dbReference>
<evidence type="ECO:0000259" key="7">
    <source>
        <dbReference type="Pfam" id="PF13505"/>
    </source>
</evidence>
<dbReference type="PANTHER" id="PTHR34001">
    <property type="entry name" value="BLL7405 PROTEIN"/>
    <property type="match status" value="1"/>
</dbReference>
<dbReference type="SUPFAM" id="SSF56925">
    <property type="entry name" value="OMPA-like"/>
    <property type="match status" value="1"/>
</dbReference>
<name>A0A7S9DBE2_9BRAD</name>
<proteinExistence type="inferred from homology"/>
<evidence type="ECO:0000256" key="5">
    <source>
        <dbReference type="ARBA" id="ARBA00038306"/>
    </source>
</evidence>
<evidence type="ECO:0000256" key="6">
    <source>
        <dbReference type="SAM" id="SignalP"/>
    </source>
</evidence>
<gene>
    <name evidence="8" type="ORF">IC761_15110</name>
</gene>
<sequence>MNKRFLSGLIFVFGIGAVAPAFAADLPVKRRAEPQQTQQTANNNWSGGQVGGSNGVSSVNNNFVEPGAYVCPAAFPYNVSCFESNFAFGGHPVSYTIGPFLGYRWQFGNSVVGVEGDWSWKKAENTALVSMPFVCFDTTCANYRSDTKYGAIKQTWDSSFRLRYGWLVTPSTLVYGTAGIAIGEISGSFSYQGILFTTTPLVAAGSTATSRADWTDTRVGGTVGAGVETVIWGGWKARVEYRYTDYGSYTKTVGVNTVCAAPTGCSAPSSSATIDVRESFHTVRVGLGFDF</sequence>
<feature type="domain" description="Outer membrane protein beta-barrel" evidence="7">
    <location>
        <begin position="37"/>
        <end position="252"/>
    </location>
</feature>
<feature type="chain" id="PRO_5032381244" evidence="6">
    <location>
        <begin position="24"/>
        <end position="291"/>
    </location>
</feature>
<reference evidence="8 9" key="1">
    <citation type="submission" date="2020-09" db="EMBL/GenBank/DDBJ databases">
        <title>Complete genomes of bradyrhizobia occurring on native shrubby legumes in Australia.</title>
        <authorList>
            <person name="Lafay B."/>
        </authorList>
    </citation>
    <scope>NUCLEOTIDE SEQUENCE [LARGE SCALE GENOMIC DNA]</scope>
    <source>
        <strain evidence="8 9">BDV5040</strain>
    </source>
</reference>
<protein>
    <submittedName>
        <fullName evidence="8">Porin family protein</fullName>
    </submittedName>
</protein>
<evidence type="ECO:0000256" key="4">
    <source>
        <dbReference type="ARBA" id="ARBA00023237"/>
    </source>
</evidence>
<dbReference type="EMBL" id="CP061379">
    <property type="protein sequence ID" value="QPF94518.1"/>
    <property type="molecule type" value="Genomic_DNA"/>
</dbReference>
<keyword evidence="9" id="KW-1185">Reference proteome</keyword>
<comment type="similarity">
    <text evidence="5">Belongs to the Omp25/RopB family.</text>
</comment>
<dbReference type="RefSeq" id="WP_195803994.1">
    <property type="nucleotide sequence ID" value="NZ_CP061379.1"/>
</dbReference>
<dbReference type="Pfam" id="PF13505">
    <property type="entry name" value="OMP_b-brl"/>
    <property type="match status" value="1"/>
</dbReference>
<dbReference type="AlphaFoldDB" id="A0A7S9DBE2"/>
<evidence type="ECO:0000256" key="1">
    <source>
        <dbReference type="ARBA" id="ARBA00004442"/>
    </source>
</evidence>
<dbReference type="PANTHER" id="PTHR34001:SF3">
    <property type="entry name" value="BLL7405 PROTEIN"/>
    <property type="match status" value="1"/>
</dbReference>
<feature type="signal peptide" evidence="6">
    <location>
        <begin position="1"/>
        <end position="23"/>
    </location>
</feature>
<dbReference type="KEGG" id="bcou:IC761_15110"/>
<accession>A0A7S9DBE2</accession>
<dbReference type="Gene3D" id="2.40.160.20">
    <property type="match status" value="1"/>
</dbReference>
<dbReference type="GO" id="GO:0009279">
    <property type="term" value="C:cell outer membrane"/>
    <property type="evidence" value="ECO:0007669"/>
    <property type="project" value="UniProtKB-SubCell"/>
</dbReference>